<organism evidence="1 2">
    <name type="scientific">Myotis myotis</name>
    <name type="common">Greater mouse-eared bat</name>
    <name type="synonym">Vespertilio myotis</name>
    <dbReference type="NCBI Taxonomy" id="51298"/>
    <lineage>
        <taxon>Eukaryota</taxon>
        <taxon>Metazoa</taxon>
        <taxon>Chordata</taxon>
        <taxon>Craniata</taxon>
        <taxon>Vertebrata</taxon>
        <taxon>Euteleostomi</taxon>
        <taxon>Mammalia</taxon>
        <taxon>Eutheria</taxon>
        <taxon>Laurasiatheria</taxon>
        <taxon>Chiroptera</taxon>
        <taxon>Yangochiroptera</taxon>
        <taxon>Vespertilionidae</taxon>
        <taxon>Myotis</taxon>
    </lineage>
</organism>
<comment type="caution">
    <text evidence="1">The sequence shown here is derived from an EMBL/GenBank/DDBJ whole genome shotgun (WGS) entry which is preliminary data.</text>
</comment>
<sequence>MGSPGPRDRGEVGAALKGRMFKEVTDSALRLPDPGDGPSSGSDRICVPFRQLSLFKAARLRSWWLLIDYKGCWGDGLELEGVCVCVCVCVRERGRGGGGAVRQVSHPQSLKQEENGCLFDSHGVRMNEDVRYSQHLD</sequence>
<proteinExistence type="predicted"/>
<protein>
    <submittedName>
        <fullName evidence="1">Uncharacterized protein</fullName>
    </submittedName>
</protein>
<dbReference type="Proteomes" id="UP000527355">
    <property type="component" value="Unassembled WGS sequence"/>
</dbReference>
<evidence type="ECO:0000313" key="1">
    <source>
        <dbReference type="EMBL" id="KAF6290893.1"/>
    </source>
</evidence>
<evidence type="ECO:0000313" key="2">
    <source>
        <dbReference type="Proteomes" id="UP000527355"/>
    </source>
</evidence>
<dbReference type="EMBL" id="JABWUV010000018">
    <property type="protein sequence ID" value="KAF6290893.1"/>
    <property type="molecule type" value="Genomic_DNA"/>
</dbReference>
<gene>
    <name evidence="1" type="ORF">mMyoMyo1_009288</name>
</gene>
<reference evidence="1 2" key="1">
    <citation type="journal article" date="2020" name="Nature">
        <title>Six reference-quality genomes reveal evolution of bat adaptations.</title>
        <authorList>
            <person name="Jebb D."/>
            <person name="Huang Z."/>
            <person name="Pippel M."/>
            <person name="Hughes G.M."/>
            <person name="Lavrichenko K."/>
            <person name="Devanna P."/>
            <person name="Winkler S."/>
            <person name="Jermiin L.S."/>
            <person name="Skirmuntt E.C."/>
            <person name="Katzourakis A."/>
            <person name="Burkitt-Gray L."/>
            <person name="Ray D.A."/>
            <person name="Sullivan K.A.M."/>
            <person name="Roscito J.G."/>
            <person name="Kirilenko B.M."/>
            <person name="Davalos L.M."/>
            <person name="Corthals A.P."/>
            <person name="Power M.L."/>
            <person name="Jones G."/>
            <person name="Ransome R.D."/>
            <person name="Dechmann D.K.N."/>
            <person name="Locatelli A.G."/>
            <person name="Puechmaille S.J."/>
            <person name="Fedrigo O."/>
            <person name="Jarvis E.D."/>
            <person name="Hiller M."/>
            <person name="Vernes S.C."/>
            <person name="Myers E.W."/>
            <person name="Teeling E.C."/>
        </authorList>
    </citation>
    <scope>NUCLEOTIDE SEQUENCE [LARGE SCALE GENOMIC DNA]</scope>
    <source>
        <strain evidence="1">MMyoMyo1</strain>
        <tissue evidence="1">Flight muscle</tissue>
    </source>
</reference>
<name>A0A7J7SRN7_MYOMY</name>
<keyword evidence="2" id="KW-1185">Reference proteome</keyword>
<accession>A0A7J7SRN7</accession>
<dbReference type="AlphaFoldDB" id="A0A7J7SRN7"/>